<feature type="domain" description="Peptidoglycan binding-like" evidence="2">
    <location>
        <begin position="255"/>
        <end position="312"/>
    </location>
</feature>
<accession>A0A9Q4FLZ0</accession>
<dbReference type="PANTHER" id="PTHR34135:SF1">
    <property type="entry name" value="GLYCOSYL HYDROLASE FAMILY 25"/>
    <property type="match status" value="1"/>
</dbReference>
<dbReference type="SUPFAM" id="SSF47090">
    <property type="entry name" value="PGBD-like"/>
    <property type="match status" value="1"/>
</dbReference>
<comment type="similarity">
    <text evidence="1">Belongs to the glycosyl hydrolase 25 family.</text>
</comment>
<dbReference type="InterPro" id="IPR036365">
    <property type="entry name" value="PGBD-like_sf"/>
</dbReference>
<evidence type="ECO:0000313" key="3">
    <source>
        <dbReference type="EMBL" id="MCG4565358.1"/>
    </source>
</evidence>
<dbReference type="RefSeq" id="WP_237915442.1">
    <property type="nucleotide sequence ID" value="NZ_JAKNID010000028.1"/>
</dbReference>
<gene>
    <name evidence="3" type="ORF">L0P62_07850</name>
</gene>
<dbReference type="Gene3D" id="1.10.101.10">
    <property type="entry name" value="PGBD-like superfamily/PGBD"/>
    <property type="match status" value="1"/>
</dbReference>
<organism evidence="3 4">
    <name type="scientific">Anaerosalibacter bizertensis</name>
    <dbReference type="NCBI Taxonomy" id="932217"/>
    <lineage>
        <taxon>Bacteria</taxon>
        <taxon>Bacillati</taxon>
        <taxon>Bacillota</taxon>
        <taxon>Tissierellia</taxon>
        <taxon>Tissierellales</taxon>
        <taxon>Sporanaerobacteraceae</taxon>
        <taxon>Anaerosalibacter</taxon>
    </lineage>
</organism>
<dbReference type="AlphaFoldDB" id="A0A9Q4FLZ0"/>
<dbReference type="InterPro" id="IPR036366">
    <property type="entry name" value="PGBDSf"/>
</dbReference>
<dbReference type="GO" id="GO:0003796">
    <property type="term" value="F:lysozyme activity"/>
    <property type="evidence" value="ECO:0007669"/>
    <property type="project" value="InterPro"/>
</dbReference>
<dbReference type="Proteomes" id="UP001108123">
    <property type="component" value="Unassembled WGS sequence"/>
</dbReference>
<proteinExistence type="inferred from homology"/>
<dbReference type="CDD" id="cd06523">
    <property type="entry name" value="GH25_PlyB-like"/>
    <property type="match status" value="1"/>
</dbReference>
<dbReference type="Pfam" id="PF01183">
    <property type="entry name" value="Glyco_hydro_25"/>
    <property type="match status" value="1"/>
</dbReference>
<name>A0A9Q4FLZ0_9FIRM</name>
<evidence type="ECO:0000259" key="2">
    <source>
        <dbReference type="Pfam" id="PF01471"/>
    </source>
</evidence>
<dbReference type="InterPro" id="IPR017853">
    <property type="entry name" value="GH"/>
</dbReference>
<dbReference type="GO" id="GO:0016998">
    <property type="term" value="P:cell wall macromolecule catabolic process"/>
    <property type="evidence" value="ECO:0007669"/>
    <property type="project" value="InterPro"/>
</dbReference>
<dbReference type="Gene3D" id="3.20.20.80">
    <property type="entry name" value="Glycosidases"/>
    <property type="match status" value="1"/>
</dbReference>
<dbReference type="PROSITE" id="PS51904">
    <property type="entry name" value="GLYCOSYL_HYDROL_F25_2"/>
    <property type="match status" value="1"/>
</dbReference>
<sequence length="315" mass="36696">MGHIIDISHYQNPEKIDYATLAEQLDFAIIRTQYGSKTIDKHYKTHHRELRKRGIPTAAYAWVRGIDMDDMKVEATDFYNRTKDINPTFWFLDVEERSMDNMRIGVSAYVNELRRLGAEKIGIYVAHHRYKDFNLNLEEVEAVWLPHYGRNIGKVDSTPDFPCDLHQYTSKGRLDGYDGNLDLNRLVGNRRLEFFTGKTINKDANKVWRSYINGEIVKKLQYELNKQFNRELKVDGWFGQKTIDALVNVRRNARGNLTKIIQKRLRKKGYNIGKAGVDGIFGKDTENAVKSFQKDNGLKVDGIVGRNTWKELFRK</sequence>
<evidence type="ECO:0000313" key="4">
    <source>
        <dbReference type="Proteomes" id="UP001108123"/>
    </source>
</evidence>
<dbReference type="EMBL" id="JAKNID010000028">
    <property type="protein sequence ID" value="MCG4565358.1"/>
    <property type="molecule type" value="Genomic_DNA"/>
</dbReference>
<protein>
    <submittedName>
        <fullName evidence="3">Peptidoglycan-binding protein</fullName>
    </submittedName>
</protein>
<comment type="caution">
    <text evidence="3">The sequence shown here is derived from an EMBL/GenBank/DDBJ whole genome shotgun (WGS) entry which is preliminary data.</text>
</comment>
<evidence type="ECO:0000256" key="1">
    <source>
        <dbReference type="ARBA" id="ARBA00010646"/>
    </source>
</evidence>
<dbReference type="PANTHER" id="PTHR34135">
    <property type="entry name" value="LYSOZYME"/>
    <property type="match status" value="1"/>
</dbReference>
<keyword evidence="4" id="KW-1185">Reference proteome</keyword>
<dbReference type="GO" id="GO:0009253">
    <property type="term" value="P:peptidoglycan catabolic process"/>
    <property type="evidence" value="ECO:0007669"/>
    <property type="project" value="InterPro"/>
</dbReference>
<dbReference type="GO" id="GO:0016052">
    <property type="term" value="P:carbohydrate catabolic process"/>
    <property type="evidence" value="ECO:0007669"/>
    <property type="project" value="TreeGrafter"/>
</dbReference>
<dbReference type="Pfam" id="PF01471">
    <property type="entry name" value="PG_binding_1"/>
    <property type="match status" value="1"/>
</dbReference>
<reference evidence="3" key="1">
    <citation type="submission" date="2022-01" db="EMBL/GenBank/DDBJ databases">
        <title>Collection of gut derived symbiotic bacterial strains cultured from healthy donors.</title>
        <authorList>
            <person name="Lin H."/>
            <person name="Kohout C."/>
            <person name="Waligurski E."/>
            <person name="Pamer E.G."/>
        </authorList>
    </citation>
    <scope>NUCLEOTIDE SEQUENCE</scope>
    <source>
        <strain evidence="3">MSK.14.39</strain>
    </source>
</reference>
<dbReference type="InterPro" id="IPR002053">
    <property type="entry name" value="Glyco_hydro_25"/>
</dbReference>
<dbReference type="SUPFAM" id="SSF51445">
    <property type="entry name" value="(Trans)glycosidases"/>
    <property type="match status" value="1"/>
</dbReference>
<dbReference type="InterPro" id="IPR002477">
    <property type="entry name" value="Peptidoglycan-bd-like"/>
</dbReference>